<evidence type="ECO:0000256" key="11">
    <source>
        <dbReference type="ARBA" id="ARBA00023324"/>
    </source>
</evidence>
<comment type="catalytic activity">
    <reaction evidence="1">
        <text>2 a phenolic donor + H2O2 = 2 a phenolic radical donor + 2 H2O</text>
        <dbReference type="Rhea" id="RHEA:56136"/>
        <dbReference type="ChEBI" id="CHEBI:15377"/>
        <dbReference type="ChEBI" id="CHEBI:16240"/>
        <dbReference type="ChEBI" id="CHEBI:139520"/>
        <dbReference type="ChEBI" id="CHEBI:139521"/>
        <dbReference type="EC" id="1.11.1.7"/>
    </reaction>
</comment>
<keyword evidence="11" id="KW-0376">Hydrogen peroxide</keyword>
<evidence type="ECO:0000256" key="1">
    <source>
        <dbReference type="ARBA" id="ARBA00000189"/>
    </source>
</evidence>
<comment type="similarity">
    <text evidence="12">Belongs to the peroxidase family.</text>
</comment>
<evidence type="ECO:0000256" key="7">
    <source>
        <dbReference type="ARBA" id="ARBA00022723"/>
    </source>
</evidence>
<evidence type="ECO:0000256" key="3">
    <source>
        <dbReference type="ARBA" id="ARBA00001970"/>
    </source>
</evidence>
<evidence type="ECO:0000256" key="8">
    <source>
        <dbReference type="ARBA" id="ARBA00022837"/>
    </source>
</evidence>
<keyword evidence="10" id="KW-0408">Iron</keyword>
<dbReference type="Proteomes" id="UP001054889">
    <property type="component" value="Unassembled WGS sequence"/>
</dbReference>
<dbReference type="InterPro" id="IPR010255">
    <property type="entry name" value="Haem_peroxidase_sf"/>
</dbReference>
<feature type="domain" description="Plant heme peroxidase family profile" evidence="13">
    <location>
        <begin position="1"/>
        <end position="67"/>
    </location>
</feature>
<dbReference type="InterPro" id="IPR002016">
    <property type="entry name" value="Haem_peroxidase"/>
</dbReference>
<keyword evidence="5" id="KW-0575">Peroxidase</keyword>
<proteinExistence type="inferred from homology"/>
<accession>A0AAV5CC95</accession>
<name>A0AAV5CC95_ELECO</name>
<dbReference type="AlphaFoldDB" id="A0AAV5CC95"/>
<dbReference type="PROSITE" id="PS50873">
    <property type="entry name" value="PEROXIDASE_4"/>
    <property type="match status" value="1"/>
</dbReference>
<comment type="cofactor">
    <cofactor evidence="3">
        <name>heme b</name>
        <dbReference type="ChEBI" id="CHEBI:60344"/>
    </cofactor>
</comment>
<organism evidence="14 15">
    <name type="scientific">Eleusine coracana subsp. coracana</name>
    <dbReference type="NCBI Taxonomy" id="191504"/>
    <lineage>
        <taxon>Eukaryota</taxon>
        <taxon>Viridiplantae</taxon>
        <taxon>Streptophyta</taxon>
        <taxon>Embryophyta</taxon>
        <taxon>Tracheophyta</taxon>
        <taxon>Spermatophyta</taxon>
        <taxon>Magnoliopsida</taxon>
        <taxon>Liliopsida</taxon>
        <taxon>Poales</taxon>
        <taxon>Poaceae</taxon>
        <taxon>PACMAD clade</taxon>
        <taxon>Chloridoideae</taxon>
        <taxon>Cynodonteae</taxon>
        <taxon>Eleusininae</taxon>
        <taxon>Eleusine</taxon>
    </lineage>
</organism>
<dbReference type="Gene3D" id="1.10.520.10">
    <property type="match status" value="1"/>
</dbReference>
<keyword evidence="8" id="KW-0106">Calcium</keyword>
<dbReference type="GO" id="GO:0140825">
    <property type="term" value="F:lactoperoxidase activity"/>
    <property type="evidence" value="ECO:0007669"/>
    <property type="project" value="UniProtKB-EC"/>
</dbReference>
<evidence type="ECO:0000313" key="15">
    <source>
        <dbReference type="Proteomes" id="UP001054889"/>
    </source>
</evidence>
<dbReference type="GO" id="GO:0046872">
    <property type="term" value="F:metal ion binding"/>
    <property type="evidence" value="ECO:0007669"/>
    <property type="project" value="UniProtKB-KW"/>
</dbReference>
<evidence type="ECO:0000256" key="5">
    <source>
        <dbReference type="ARBA" id="ARBA00022559"/>
    </source>
</evidence>
<reference evidence="14" key="2">
    <citation type="submission" date="2021-12" db="EMBL/GenBank/DDBJ databases">
        <title>Resequencing data analysis of finger millet.</title>
        <authorList>
            <person name="Hatakeyama M."/>
            <person name="Aluri S."/>
            <person name="Balachadran M.T."/>
            <person name="Sivarajan S.R."/>
            <person name="Poveda L."/>
            <person name="Shimizu-Inatsugi R."/>
            <person name="Schlapbach R."/>
            <person name="Sreeman S.M."/>
            <person name="Shimizu K.K."/>
        </authorList>
    </citation>
    <scope>NUCLEOTIDE SEQUENCE</scope>
</reference>
<evidence type="ECO:0000256" key="10">
    <source>
        <dbReference type="ARBA" id="ARBA00023004"/>
    </source>
</evidence>
<evidence type="ECO:0000313" key="14">
    <source>
        <dbReference type="EMBL" id="GJM95858.1"/>
    </source>
</evidence>
<gene>
    <name evidence="14" type="primary">ga12638</name>
    <name evidence="14" type="ORF">PR202_ga12638</name>
</gene>
<comment type="caution">
    <text evidence="14">The sequence shown here is derived from an EMBL/GenBank/DDBJ whole genome shotgun (WGS) entry which is preliminary data.</text>
</comment>
<dbReference type="Pfam" id="PF00141">
    <property type="entry name" value="peroxidase"/>
    <property type="match status" value="1"/>
</dbReference>
<protein>
    <recommendedName>
        <fullName evidence="13">Plant heme peroxidase family profile domain-containing protein</fullName>
    </recommendedName>
</protein>
<dbReference type="GO" id="GO:0020037">
    <property type="term" value="F:heme binding"/>
    <property type="evidence" value="ECO:0007669"/>
    <property type="project" value="InterPro"/>
</dbReference>
<evidence type="ECO:0000259" key="13">
    <source>
        <dbReference type="PROSITE" id="PS50873"/>
    </source>
</evidence>
<keyword evidence="6" id="KW-0349">Heme</keyword>
<dbReference type="PANTHER" id="PTHR31235">
    <property type="entry name" value="PEROXIDASE 25-RELATED"/>
    <property type="match status" value="1"/>
</dbReference>
<reference evidence="14" key="1">
    <citation type="journal article" date="2018" name="DNA Res.">
        <title>Multiple hybrid de novo genome assembly of finger millet, an orphan allotetraploid crop.</title>
        <authorList>
            <person name="Hatakeyama M."/>
            <person name="Aluri S."/>
            <person name="Balachadran M.T."/>
            <person name="Sivarajan S.R."/>
            <person name="Patrignani A."/>
            <person name="Gruter S."/>
            <person name="Poveda L."/>
            <person name="Shimizu-Inatsugi R."/>
            <person name="Baeten J."/>
            <person name="Francoijs K.J."/>
            <person name="Nataraja K.N."/>
            <person name="Reddy Y.A.N."/>
            <person name="Phadnis S."/>
            <person name="Ravikumar R.L."/>
            <person name="Schlapbach R."/>
            <person name="Sreeman S.M."/>
            <person name="Shimizu K.K."/>
        </authorList>
    </citation>
    <scope>NUCLEOTIDE SEQUENCE</scope>
</reference>
<comment type="subcellular location">
    <subcellularLocation>
        <location evidence="4">Secreted</location>
    </subcellularLocation>
</comment>
<sequence length="67" mass="7279">MLKSMKKKAARTRLALPNRSMRGYHAIEGIKAQLETLCPLTVSCADIIAIAARDAVSARLQTPRIGT</sequence>
<keyword evidence="15" id="KW-1185">Reference proteome</keyword>
<keyword evidence="7" id="KW-0479">Metal-binding</keyword>
<keyword evidence="9" id="KW-0560">Oxidoreductase</keyword>
<dbReference type="SUPFAM" id="SSF48113">
    <property type="entry name" value="Heme-dependent peroxidases"/>
    <property type="match status" value="1"/>
</dbReference>
<evidence type="ECO:0000256" key="12">
    <source>
        <dbReference type="RuleBase" id="RU004241"/>
    </source>
</evidence>
<evidence type="ECO:0000256" key="4">
    <source>
        <dbReference type="ARBA" id="ARBA00004613"/>
    </source>
</evidence>
<dbReference type="GO" id="GO:0042744">
    <property type="term" value="P:hydrogen peroxide catabolic process"/>
    <property type="evidence" value="ECO:0007669"/>
    <property type="project" value="UniProtKB-KW"/>
</dbReference>
<evidence type="ECO:0000256" key="6">
    <source>
        <dbReference type="ARBA" id="ARBA00022617"/>
    </source>
</evidence>
<dbReference type="InterPro" id="IPR000823">
    <property type="entry name" value="Peroxidase_pln"/>
</dbReference>
<dbReference type="EMBL" id="BQKI01000006">
    <property type="protein sequence ID" value="GJM95858.1"/>
    <property type="molecule type" value="Genomic_DNA"/>
</dbReference>
<dbReference type="PRINTS" id="PR00461">
    <property type="entry name" value="PLPEROXIDASE"/>
</dbReference>
<evidence type="ECO:0000256" key="9">
    <source>
        <dbReference type="ARBA" id="ARBA00023002"/>
    </source>
</evidence>
<dbReference type="GO" id="GO:0005576">
    <property type="term" value="C:extracellular region"/>
    <property type="evidence" value="ECO:0007669"/>
    <property type="project" value="UniProtKB-SubCell"/>
</dbReference>
<dbReference type="GO" id="GO:0006979">
    <property type="term" value="P:response to oxidative stress"/>
    <property type="evidence" value="ECO:0007669"/>
    <property type="project" value="InterPro"/>
</dbReference>
<evidence type="ECO:0000256" key="2">
    <source>
        <dbReference type="ARBA" id="ARBA00001913"/>
    </source>
</evidence>
<comment type="cofactor">
    <cofactor evidence="2">
        <name>Ca(2+)</name>
        <dbReference type="ChEBI" id="CHEBI:29108"/>
    </cofactor>
</comment>